<dbReference type="PANTHER" id="PTHR33353">
    <property type="entry name" value="PUTATIVE (AFU_ORTHOLOGUE AFUA_1G12560)-RELATED"/>
    <property type="match status" value="1"/>
</dbReference>
<dbReference type="Pfam" id="PF03443">
    <property type="entry name" value="AA9"/>
    <property type="match status" value="1"/>
</dbReference>
<proteinExistence type="inferred from homology"/>
<evidence type="ECO:0000256" key="10">
    <source>
        <dbReference type="ARBA" id="ARBA00023157"/>
    </source>
</evidence>
<comment type="subcellular location">
    <subcellularLocation>
        <location evidence="2">Secreted</location>
    </subcellularLocation>
</comment>
<comment type="catalytic activity">
    <reaction evidence="14">
        <text>[(1-&gt;4)-beta-D-glucosyl]n+m + reduced acceptor + O2 = 4-dehydro-beta-D-glucosyl-[(1-&gt;4)-beta-D-glucosyl]n-1 + [(1-&gt;4)-beta-D-glucosyl]m + acceptor + H2O.</text>
        <dbReference type="EC" id="1.14.99.56"/>
    </reaction>
</comment>
<dbReference type="PANTHER" id="PTHR33353:SF10">
    <property type="entry name" value="ENDO-BETA-1,4-GLUCANASE D"/>
    <property type="match status" value="1"/>
</dbReference>
<keyword evidence="8" id="KW-0186">Copper</keyword>
<sequence>FATYAAAEGYLASVTIDGKPYFYKSDDVIREVASFDPVQVKNINTVNIACGPGAKTAGTMAKASPGSEIKWPYSIGPMLTYLASCGSQSCEKLDVSKAKWFKISELGLRPNGTWIQEDAARGFPITIRLPPTLRAGNYMARVEMINLANAYTKDQGAQFFPYCVQLGVGGSQSGVPEKGELVTFPGAYKADDAGIYVPNLFGSQSAKNYTFPGGCLAKIAGGTCSSED</sequence>
<dbReference type="EMBL" id="KZ302177">
    <property type="protein sequence ID" value="PFH46589.1"/>
    <property type="molecule type" value="Genomic_DNA"/>
</dbReference>
<evidence type="ECO:0000313" key="18">
    <source>
        <dbReference type="Proteomes" id="UP000242287"/>
    </source>
</evidence>
<evidence type="ECO:0000256" key="9">
    <source>
        <dbReference type="ARBA" id="ARBA00023033"/>
    </source>
</evidence>
<evidence type="ECO:0000256" key="15">
    <source>
        <dbReference type="ARBA" id="ARBA00047174"/>
    </source>
</evidence>
<evidence type="ECO:0000256" key="6">
    <source>
        <dbReference type="ARBA" id="ARBA00023001"/>
    </source>
</evidence>
<keyword evidence="11" id="KW-0119">Carbohydrate metabolism</keyword>
<dbReference type="GO" id="GO:0005576">
    <property type="term" value="C:extracellular region"/>
    <property type="evidence" value="ECO:0007669"/>
    <property type="project" value="UniProtKB-SubCell"/>
</dbReference>
<dbReference type="GO" id="GO:0004497">
    <property type="term" value="F:monooxygenase activity"/>
    <property type="evidence" value="ECO:0007669"/>
    <property type="project" value="UniProtKB-KW"/>
</dbReference>
<evidence type="ECO:0000256" key="14">
    <source>
        <dbReference type="ARBA" id="ARBA00045077"/>
    </source>
</evidence>
<reference evidence="17 18" key="1">
    <citation type="submission" date="2014-02" db="EMBL/GenBank/DDBJ databases">
        <title>Transposable element dynamics among asymbiotic and ectomycorrhizal Amanita fungi.</title>
        <authorList>
            <consortium name="DOE Joint Genome Institute"/>
            <person name="Hess J."/>
            <person name="Skrede I."/>
            <person name="Wolfe B."/>
            <person name="LaButti K."/>
            <person name="Ohm R.A."/>
            <person name="Grigoriev I.V."/>
            <person name="Pringle A."/>
        </authorList>
    </citation>
    <scope>NUCLEOTIDE SEQUENCE [LARGE SCALE GENOMIC DNA]</scope>
    <source>
        <strain evidence="17 18">SKay4041</strain>
    </source>
</reference>
<name>A0A2A9N8C0_9AGAR</name>
<evidence type="ECO:0000256" key="4">
    <source>
        <dbReference type="ARBA" id="ARBA00022723"/>
    </source>
</evidence>
<evidence type="ECO:0000256" key="8">
    <source>
        <dbReference type="ARBA" id="ARBA00023008"/>
    </source>
</evidence>
<evidence type="ECO:0000256" key="5">
    <source>
        <dbReference type="ARBA" id="ARBA00022729"/>
    </source>
</evidence>
<protein>
    <recommendedName>
        <fullName evidence="15">lytic cellulose monooxygenase (C4-dehydrogenating)</fullName>
        <ecNumber evidence="15">1.14.99.56</ecNumber>
    </recommendedName>
</protein>
<dbReference type="CDD" id="cd21175">
    <property type="entry name" value="LPMO_AA9"/>
    <property type="match status" value="1"/>
</dbReference>
<dbReference type="GO" id="GO:0030245">
    <property type="term" value="P:cellulose catabolic process"/>
    <property type="evidence" value="ECO:0007669"/>
    <property type="project" value="UniProtKB-KW"/>
</dbReference>
<dbReference type="EC" id="1.14.99.56" evidence="15"/>
<dbReference type="InterPro" id="IPR005103">
    <property type="entry name" value="AA9_LPMO"/>
</dbReference>
<dbReference type="GO" id="GO:0046872">
    <property type="term" value="F:metal ion binding"/>
    <property type="evidence" value="ECO:0007669"/>
    <property type="project" value="UniProtKB-KW"/>
</dbReference>
<evidence type="ECO:0000256" key="12">
    <source>
        <dbReference type="ARBA" id="ARBA00023326"/>
    </source>
</evidence>
<dbReference type="STRING" id="703135.A0A2A9N8C0"/>
<keyword evidence="12" id="KW-0624">Polysaccharide degradation</keyword>
<evidence type="ECO:0000256" key="11">
    <source>
        <dbReference type="ARBA" id="ARBA00023277"/>
    </source>
</evidence>
<evidence type="ECO:0000256" key="13">
    <source>
        <dbReference type="ARBA" id="ARBA00044502"/>
    </source>
</evidence>
<keyword evidence="4" id="KW-0479">Metal-binding</keyword>
<evidence type="ECO:0000313" key="17">
    <source>
        <dbReference type="EMBL" id="PFH46589.1"/>
    </source>
</evidence>
<evidence type="ECO:0000256" key="3">
    <source>
        <dbReference type="ARBA" id="ARBA00022525"/>
    </source>
</evidence>
<evidence type="ECO:0000256" key="7">
    <source>
        <dbReference type="ARBA" id="ARBA00023002"/>
    </source>
</evidence>
<dbReference type="AlphaFoldDB" id="A0A2A9N8C0"/>
<accession>A0A2A9N8C0</accession>
<keyword evidence="10" id="KW-1015">Disulfide bond</keyword>
<dbReference type="OrthoDB" id="4849160at2759"/>
<evidence type="ECO:0000256" key="1">
    <source>
        <dbReference type="ARBA" id="ARBA00001973"/>
    </source>
</evidence>
<feature type="non-terminal residue" evidence="17">
    <location>
        <position position="228"/>
    </location>
</feature>
<keyword evidence="9 17" id="KW-0503">Monooxygenase</keyword>
<keyword evidence="3" id="KW-0964">Secreted</keyword>
<keyword evidence="6" id="KW-0136">Cellulose degradation</keyword>
<evidence type="ECO:0000259" key="16">
    <source>
        <dbReference type="Pfam" id="PF03443"/>
    </source>
</evidence>
<evidence type="ECO:0000256" key="2">
    <source>
        <dbReference type="ARBA" id="ARBA00004613"/>
    </source>
</evidence>
<feature type="domain" description="Auxiliary Activity family 9 catalytic" evidence="16">
    <location>
        <begin position="9"/>
        <end position="209"/>
    </location>
</feature>
<keyword evidence="18" id="KW-1185">Reference proteome</keyword>
<gene>
    <name evidence="17" type="ORF">AMATHDRAFT_116912</name>
</gene>
<dbReference type="InterPro" id="IPR049892">
    <property type="entry name" value="AA9"/>
</dbReference>
<comment type="similarity">
    <text evidence="13">Belongs to the polysaccharide monooxygenase AA9 family.</text>
</comment>
<dbReference type="Gene3D" id="2.70.50.70">
    <property type="match status" value="1"/>
</dbReference>
<feature type="non-terminal residue" evidence="17">
    <location>
        <position position="1"/>
    </location>
</feature>
<keyword evidence="7" id="KW-0560">Oxidoreductase</keyword>
<keyword evidence="5" id="KW-0732">Signal</keyword>
<comment type="cofactor">
    <cofactor evidence="1">
        <name>Cu(2+)</name>
        <dbReference type="ChEBI" id="CHEBI:29036"/>
    </cofactor>
</comment>
<dbReference type="Proteomes" id="UP000242287">
    <property type="component" value="Unassembled WGS sequence"/>
</dbReference>
<organism evidence="17 18">
    <name type="scientific">Amanita thiersii Skay4041</name>
    <dbReference type="NCBI Taxonomy" id="703135"/>
    <lineage>
        <taxon>Eukaryota</taxon>
        <taxon>Fungi</taxon>
        <taxon>Dikarya</taxon>
        <taxon>Basidiomycota</taxon>
        <taxon>Agaricomycotina</taxon>
        <taxon>Agaricomycetes</taxon>
        <taxon>Agaricomycetidae</taxon>
        <taxon>Agaricales</taxon>
        <taxon>Pluteineae</taxon>
        <taxon>Amanitaceae</taxon>
        <taxon>Amanita</taxon>
    </lineage>
</organism>